<sequence>MWMAAGGTREELQDQIRLQINTPSPTRQAMSRMNKPSELQEGCVMMKLDAEYLLPEGTCRTDPHPIATGKILRAQ</sequence>
<evidence type="ECO:0000313" key="1">
    <source>
        <dbReference type="EMBL" id="KIM70564.1"/>
    </source>
</evidence>
<protein>
    <submittedName>
        <fullName evidence="1">Uncharacterized protein</fullName>
    </submittedName>
</protein>
<reference evidence="1 2" key="1">
    <citation type="submission" date="2014-04" db="EMBL/GenBank/DDBJ databases">
        <authorList>
            <consortium name="DOE Joint Genome Institute"/>
            <person name="Kuo A."/>
            <person name="Kohler A."/>
            <person name="Nagy L.G."/>
            <person name="Floudas D."/>
            <person name="Copeland A."/>
            <person name="Barry K.W."/>
            <person name="Cichocki N."/>
            <person name="Veneault-Fourrey C."/>
            <person name="LaButti K."/>
            <person name="Lindquist E.A."/>
            <person name="Lipzen A."/>
            <person name="Lundell T."/>
            <person name="Morin E."/>
            <person name="Murat C."/>
            <person name="Sun H."/>
            <person name="Tunlid A."/>
            <person name="Henrissat B."/>
            <person name="Grigoriev I.V."/>
            <person name="Hibbett D.S."/>
            <person name="Martin F."/>
            <person name="Nordberg H.P."/>
            <person name="Cantor M.N."/>
            <person name="Hua S.X."/>
        </authorList>
    </citation>
    <scope>NUCLEOTIDE SEQUENCE [LARGE SCALE GENOMIC DNA]</scope>
    <source>
        <strain evidence="1 2">Foug A</strain>
    </source>
</reference>
<dbReference type="Proteomes" id="UP000053989">
    <property type="component" value="Unassembled WGS sequence"/>
</dbReference>
<reference evidence="2" key="2">
    <citation type="submission" date="2015-01" db="EMBL/GenBank/DDBJ databases">
        <title>Evolutionary Origins and Diversification of the Mycorrhizal Mutualists.</title>
        <authorList>
            <consortium name="DOE Joint Genome Institute"/>
            <consortium name="Mycorrhizal Genomics Consortium"/>
            <person name="Kohler A."/>
            <person name="Kuo A."/>
            <person name="Nagy L.G."/>
            <person name="Floudas D."/>
            <person name="Copeland A."/>
            <person name="Barry K.W."/>
            <person name="Cichocki N."/>
            <person name="Veneault-Fourrey C."/>
            <person name="LaButti K."/>
            <person name="Lindquist E.A."/>
            <person name="Lipzen A."/>
            <person name="Lundell T."/>
            <person name="Morin E."/>
            <person name="Murat C."/>
            <person name="Riley R."/>
            <person name="Ohm R."/>
            <person name="Sun H."/>
            <person name="Tunlid A."/>
            <person name="Henrissat B."/>
            <person name="Grigoriev I.V."/>
            <person name="Hibbett D.S."/>
            <person name="Martin F."/>
        </authorList>
    </citation>
    <scope>NUCLEOTIDE SEQUENCE [LARGE SCALE GENOMIC DNA]</scope>
    <source>
        <strain evidence="2">Foug A</strain>
    </source>
</reference>
<evidence type="ECO:0000313" key="2">
    <source>
        <dbReference type="Proteomes" id="UP000053989"/>
    </source>
</evidence>
<dbReference type="AlphaFoldDB" id="A0A0C3EQZ1"/>
<gene>
    <name evidence="1" type="ORF">SCLCIDRAFT_1206693</name>
</gene>
<dbReference type="InParanoid" id="A0A0C3EQZ1"/>
<keyword evidence="2" id="KW-1185">Reference proteome</keyword>
<proteinExistence type="predicted"/>
<dbReference type="EMBL" id="KN822004">
    <property type="protein sequence ID" value="KIM70564.1"/>
    <property type="molecule type" value="Genomic_DNA"/>
</dbReference>
<name>A0A0C3EQZ1_9AGAM</name>
<accession>A0A0C3EQZ1</accession>
<organism evidence="1 2">
    <name type="scientific">Scleroderma citrinum Foug A</name>
    <dbReference type="NCBI Taxonomy" id="1036808"/>
    <lineage>
        <taxon>Eukaryota</taxon>
        <taxon>Fungi</taxon>
        <taxon>Dikarya</taxon>
        <taxon>Basidiomycota</taxon>
        <taxon>Agaricomycotina</taxon>
        <taxon>Agaricomycetes</taxon>
        <taxon>Agaricomycetidae</taxon>
        <taxon>Boletales</taxon>
        <taxon>Sclerodermatineae</taxon>
        <taxon>Sclerodermataceae</taxon>
        <taxon>Scleroderma</taxon>
    </lineage>
</organism>
<dbReference type="HOGENOM" id="CLU_2672526_0_0_1"/>